<gene>
    <name evidence="12" type="ORF">V3330_05715</name>
</gene>
<keyword evidence="4" id="KW-1003">Cell membrane</keyword>
<dbReference type="NCBIfam" id="TIGR01727">
    <property type="entry name" value="oligo_HPY"/>
    <property type="match status" value="1"/>
</dbReference>
<keyword evidence="5" id="KW-0547">Nucleotide-binding</keyword>
<feature type="domain" description="ABC transporter" evidence="11">
    <location>
        <begin position="6"/>
        <end position="257"/>
    </location>
</feature>
<name>A0AAW9RHZ5_9GAMM</name>
<evidence type="ECO:0000256" key="1">
    <source>
        <dbReference type="ARBA" id="ARBA00004417"/>
    </source>
</evidence>
<dbReference type="EMBL" id="JAZHOG010000003">
    <property type="protein sequence ID" value="MEJ8567116.1"/>
    <property type="molecule type" value="Genomic_DNA"/>
</dbReference>
<organism evidence="12 13">
    <name type="scientific">Elongatibacter sediminis</name>
    <dbReference type="NCBI Taxonomy" id="3119006"/>
    <lineage>
        <taxon>Bacteria</taxon>
        <taxon>Pseudomonadati</taxon>
        <taxon>Pseudomonadota</taxon>
        <taxon>Gammaproteobacteria</taxon>
        <taxon>Chromatiales</taxon>
        <taxon>Wenzhouxiangellaceae</taxon>
        <taxon>Elongatibacter</taxon>
    </lineage>
</organism>
<dbReference type="PROSITE" id="PS50893">
    <property type="entry name" value="ABC_TRANSPORTER_2"/>
    <property type="match status" value="1"/>
</dbReference>
<dbReference type="GO" id="GO:0015833">
    <property type="term" value="P:peptide transport"/>
    <property type="evidence" value="ECO:0007669"/>
    <property type="project" value="InterPro"/>
</dbReference>
<reference evidence="12 13" key="1">
    <citation type="submission" date="2024-02" db="EMBL/GenBank/DDBJ databases">
        <title>A novel Wenzhouxiangellaceae bacterium, isolated from coastal sediments.</title>
        <authorList>
            <person name="Du Z.-J."/>
            <person name="Ye Y.-Q."/>
            <person name="Zhang X.-Y."/>
        </authorList>
    </citation>
    <scope>NUCLEOTIDE SEQUENCE [LARGE SCALE GENOMIC DNA]</scope>
    <source>
        <strain evidence="12 13">CH-27</strain>
    </source>
</reference>
<dbReference type="GO" id="GO:0055085">
    <property type="term" value="P:transmembrane transport"/>
    <property type="evidence" value="ECO:0007669"/>
    <property type="project" value="UniProtKB-ARBA"/>
</dbReference>
<evidence type="ECO:0000256" key="2">
    <source>
        <dbReference type="ARBA" id="ARBA00005417"/>
    </source>
</evidence>
<proteinExistence type="inferred from homology"/>
<evidence type="ECO:0000256" key="6">
    <source>
        <dbReference type="ARBA" id="ARBA00022840"/>
    </source>
</evidence>
<dbReference type="CDD" id="cd03257">
    <property type="entry name" value="ABC_NikE_OppD_transporters"/>
    <property type="match status" value="1"/>
</dbReference>
<comment type="caution">
    <text evidence="12">The sequence shown here is derived from an EMBL/GenBank/DDBJ whole genome shotgun (WGS) entry which is preliminary data.</text>
</comment>
<dbReference type="InterPro" id="IPR017871">
    <property type="entry name" value="ABC_transporter-like_CS"/>
</dbReference>
<evidence type="ECO:0000256" key="5">
    <source>
        <dbReference type="ARBA" id="ARBA00022741"/>
    </source>
</evidence>
<evidence type="ECO:0000313" key="13">
    <source>
        <dbReference type="Proteomes" id="UP001359886"/>
    </source>
</evidence>
<dbReference type="InterPro" id="IPR013563">
    <property type="entry name" value="Oligopep_ABC_C"/>
</dbReference>
<protein>
    <recommendedName>
        <fullName evidence="8">ABC-type dipeptide transporter</fullName>
        <ecNumber evidence="8">7.4.2.9</ecNumber>
    </recommendedName>
</protein>
<dbReference type="InterPro" id="IPR003439">
    <property type="entry name" value="ABC_transporter-like_ATP-bd"/>
</dbReference>
<dbReference type="Pfam" id="PF00005">
    <property type="entry name" value="ABC_tran"/>
    <property type="match status" value="1"/>
</dbReference>
<dbReference type="InterPro" id="IPR003593">
    <property type="entry name" value="AAA+_ATPase"/>
</dbReference>
<dbReference type="PROSITE" id="PS00211">
    <property type="entry name" value="ABC_TRANSPORTER_1"/>
    <property type="match status" value="1"/>
</dbReference>
<dbReference type="EC" id="7.4.2.9" evidence="8"/>
<dbReference type="SMART" id="SM00382">
    <property type="entry name" value="AAA"/>
    <property type="match status" value="1"/>
</dbReference>
<dbReference type="Pfam" id="PF08352">
    <property type="entry name" value="oligo_HPY"/>
    <property type="match status" value="1"/>
</dbReference>
<comment type="catalytic activity">
    <reaction evidence="9">
        <text>a dipeptide(out) + ATP + H2O = a dipeptide(in) + ADP + phosphate + H(+)</text>
        <dbReference type="Rhea" id="RHEA:23120"/>
        <dbReference type="ChEBI" id="CHEBI:15377"/>
        <dbReference type="ChEBI" id="CHEBI:15378"/>
        <dbReference type="ChEBI" id="CHEBI:30616"/>
        <dbReference type="ChEBI" id="CHEBI:43474"/>
        <dbReference type="ChEBI" id="CHEBI:90799"/>
        <dbReference type="ChEBI" id="CHEBI:456216"/>
        <dbReference type="EC" id="7.4.2.9"/>
    </reaction>
</comment>
<dbReference type="InterPro" id="IPR050388">
    <property type="entry name" value="ABC_Ni/Peptide_Import"/>
</dbReference>
<keyword evidence="3" id="KW-0813">Transport</keyword>
<evidence type="ECO:0000256" key="7">
    <source>
        <dbReference type="ARBA" id="ARBA00023136"/>
    </source>
</evidence>
<dbReference type="Gene3D" id="3.40.50.300">
    <property type="entry name" value="P-loop containing nucleotide triphosphate hydrolases"/>
    <property type="match status" value="1"/>
</dbReference>
<dbReference type="Proteomes" id="UP001359886">
    <property type="component" value="Unassembled WGS sequence"/>
</dbReference>
<dbReference type="GO" id="GO:0005886">
    <property type="term" value="C:plasma membrane"/>
    <property type="evidence" value="ECO:0007669"/>
    <property type="project" value="UniProtKB-SubCell"/>
</dbReference>
<dbReference type="SUPFAM" id="SSF52540">
    <property type="entry name" value="P-loop containing nucleoside triphosphate hydrolases"/>
    <property type="match status" value="1"/>
</dbReference>
<dbReference type="AlphaFoldDB" id="A0AAW9RHZ5"/>
<dbReference type="GO" id="GO:0016887">
    <property type="term" value="F:ATP hydrolysis activity"/>
    <property type="evidence" value="ECO:0007669"/>
    <property type="project" value="InterPro"/>
</dbReference>
<evidence type="ECO:0000256" key="9">
    <source>
        <dbReference type="ARBA" id="ARBA00047356"/>
    </source>
</evidence>
<dbReference type="FunFam" id="3.40.50.300:FF:000016">
    <property type="entry name" value="Oligopeptide ABC transporter ATP-binding component"/>
    <property type="match status" value="1"/>
</dbReference>
<accession>A0AAW9RHZ5</accession>
<sequence>MTARILTVRDLSVRLPAAGADLAVVDRVGFELAAGEIVALVGESGCGKTLTAAALLGIPPEPGGRLEIRTLKIAGREYSSLDERGWRNARGRDIALVSQDPLTALDPVIRTGTQLVSVLRRHGIHSRGEAAAKARELLGEVGLPDPAGMMRRFPHQLSGGMRQRVLIAMALSCDPAVVVADEPTTALDVTTQAEILHLLRTRARDRGTAILLVTHDLSLAARVCDRILVMYGGRIVEQGPAASLFESPAHPYTAGLMAAVPQLTGGDPPVVKPLPGQVPAPGHLPPGCGFNNRCPRADTICRKQEPELTTSNGAHLREVACHRPQRPGEPGNPS</sequence>
<dbReference type="PANTHER" id="PTHR43297">
    <property type="entry name" value="OLIGOPEPTIDE TRANSPORT ATP-BINDING PROTEIN APPD"/>
    <property type="match status" value="1"/>
</dbReference>
<evidence type="ECO:0000256" key="4">
    <source>
        <dbReference type="ARBA" id="ARBA00022475"/>
    </source>
</evidence>
<keyword evidence="6 12" id="KW-0067">ATP-binding</keyword>
<dbReference type="PANTHER" id="PTHR43297:SF2">
    <property type="entry name" value="DIPEPTIDE TRANSPORT ATP-BINDING PROTEIN DPPD"/>
    <property type="match status" value="1"/>
</dbReference>
<comment type="subcellular location">
    <subcellularLocation>
        <location evidence="1">Cell inner membrane</location>
        <topology evidence="1">Peripheral membrane protein</topology>
    </subcellularLocation>
</comment>
<evidence type="ECO:0000259" key="11">
    <source>
        <dbReference type="PROSITE" id="PS50893"/>
    </source>
</evidence>
<feature type="region of interest" description="Disordered" evidence="10">
    <location>
        <begin position="306"/>
        <end position="334"/>
    </location>
</feature>
<evidence type="ECO:0000313" key="12">
    <source>
        <dbReference type="EMBL" id="MEJ8567116.1"/>
    </source>
</evidence>
<dbReference type="InterPro" id="IPR027417">
    <property type="entry name" value="P-loop_NTPase"/>
</dbReference>
<keyword evidence="7" id="KW-0472">Membrane</keyword>
<keyword evidence="13" id="KW-1185">Reference proteome</keyword>
<comment type="similarity">
    <text evidence="2">Belongs to the ABC transporter superfamily.</text>
</comment>
<dbReference type="RefSeq" id="WP_354694433.1">
    <property type="nucleotide sequence ID" value="NZ_JAZHOG010000003.1"/>
</dbReference>
<dbReference type="GO" id="GO:0005524">
    <property type="term" value="F:ATP binding"/>
    <property type="evidence" value="ECO:0007669"/>
    <property type="project" value="UniProtKB-KW"/>
</dbReference>
<evidence type="ECO:0000256" key="8">
    <source>
        <dbReference type="ARBA" id="ARBA00038852"/>
    </source>
</evidence>
<evidence type="ECO:0000256" key="10">
    <source>
        <dbReference type="SAM" id="MobiDB-lite"/>
    </source>
</evidence>
<evidence type="ECO:0000256" key="3">
    <source>
        <dbReference type="ARBA" id="ARBA00022448"/>
    </source>
</evidence>